<evidence type="ECO:0008006" key="4">
    <source>
        <dbReference type="Google" id="ProtNLM"/>
    </source>
</evidence>
<evidence type="ECO:0000313" key="3">
    <source>
        <dbReference type="Proteomes" id="UP001174839"/>
    </source>
</evidence>
<keyword evidence="1" id="KW-0812">Transmembrane</keyword>
<comment type="caution">
    <text evidence="2">The sequence shown here is derived from an EMBL/GenBank/DDBJ whole genome shotgun (WGS) entry which is preliminary data.</text>
</comment>
<protein>
    <recommendedName>
        <fullName evidence="4">DUF4870 domain-containing protein</fullName>
    </recommendedName>
</protein>
<gene>
    <name evidence="2" type="ORF">QU605_10205</name>
</gene>
<sequence length="108" mass="12622">MQQPDSNGKTIAIISYLTMVGALIAITMNAEPKYDFARFHIRQAFGLHLGFLAFALFLSQWWHPYAWFGLYLCYFILWIYGFLGAVQGYKRLVPLVGSLFQRWFLFIN</sequence>
<reference evidence="2" key="1">
    <citation type="submission" date="2023-06" db="EMBL/GenBank/DDBJ databases">
        <title>Robiginitalea aurantiacus sp. nov. and Algoriphagus sediminis sp. nov., isolated from coastal sediment.</title>
        <authorList>
            <person name="Zhou Z.Y."/>
            <person name="An J."/>
            <person name="Jia Y.W."/>
            <person name="Du Z.J."/>
        </authorList>
    </citation>
    <scope>NUCLEOTIDE SEQUENCE</scope>
    <source>
        <strain evidence="2">M39</strain>
    </source>
</reference>
<evidence type="ECO:0000313" key="2">
    <source>
        <dbReference type="EMBL" id="MDM9631846.1"/>
    </source>
</evidence>
<evidence type="ECO:0000256" key="1">
    <source>
        <dbReference type="SAM" id="Phobius"/>
    </source>
</evidence>
<organism evidence="2 3">
    <name type="scientific">Robiginitalea aurantiaca</name>
    <dbReference type="NCBI Taxonomy" id="3056915"/>
    <lineage>
        <taxon>Bacteria</taxon>
        <taxon>Pseudomonadati</taxon>
        <taxon>Bacteroidota</taxon>
        <taxon>Flavobacteriia</taxon>
        <taxon>Flavobacteriales</taxon>
        <taxon>Flavobacteriaceae</taxon>
        <taxon>Robiginitalea</taxon>
    </lineage>
</organism>
<keyword evidence="1" id="KW-0472">Membrane</keyword>
<name>A0ABT7WG00_9FLAO</name>
<feature type="transmembrane region" description="Helical" evidence="1">
    <location>
        <begin position="68"/>
        <end position="86"/>
    </location>
</feature>
<dbReference type="EMBL" id="JAUDUY010000004">
    <property type="protein sequence ID" value="MDM9631846.1"/>
    <property type="molecule type" value="Genomic_DNA"/>
</dbReference>
<feature type="transmembrane region" description="Helical" evidence="1">
    <location>
        <begin position="12"/>
        <end position="32"/>
    </location>
</feature>
<accession>A0ABT7WG00</accession>
<dbReference type="RefSeq" id="WP_289725209.1">
    <property type="nucleotide sequence ID" value="NZ_JAUDUY010000004.1"/>
</dbReference>
<keyword evidence="3" id="KW-1185">Reference proteome</keyword>
<keyword evidence="1" id="KW-1133">Transmembrane helix</keyword>
<feature type="transmembrane region" description="Helical" evidence="1">
    <location>
        <begin position="44"/>
        <end position="62"/>
    </location>
</feature>
<proteinExistence type="predicted"/>
<dbReference type="Proteomes" id="UP001174839">
    <property type="component" value="Unassembled WGS sequence"/>
</dbReference>